<sequence length="99" mass="11261">MFQDVVLMDDERAVIEIENLNDLNDSSFNKLRETENITQPHSHTRKNEKELPYNPSHYVGVDLNLTSNEDFQKLAQEVVKAKGLLGANNGSRVSATYRV</sequence>
<name>A0A9J5W7M4_SOLCO</name>
<evidence type="ECO:0000256" key="1">
    <source>
        <dbReference type="SAM" id="MobiDB-lite"/>
    </source>
</evidence>
<reference evidence="2 3" key="1">
    <citation type="submission" date="2020-09" db="EMBL/GenBank/DDBJ databases">
        <title>De no assembly of potato wild relative species, Solanum commersonii.</title>
        <authorList>
            <person name="Cho K."/>
        </authorList>
    </citation>
    <scope>NUCLEOTIDE SEQUENCE [LARGE SCALE GENOMIC DNA]</scope>
    <source>
        <strain evidence="2">LZ3.2</strain>
        <tissue evidence="2">Leaf</tissue>
    </source>
</reference>
<organism evidence="2 3">
    <name type="scientific">Solanum commersonii</name>
    <name type="common">Commerson's wild potato</name>
    <name type="synonym">Commerson's nightshade</name>
    <dbReference type="NCBI Taxonomy" id="4109"/>
    <lineage>
        <taxon>Eukaryota</taxon>
        <taxon>Viridiplantae</taxon>
        <taxon>Streptophyta</taxon>
        <taxon>Embryophyta</taxon>
        <taxon>Tracheophyta</taxon>
        <taxon>Spermatophyta</taxon>
        <taxon>Magnoliopsida</taxon>
        <taxon>eudicotyledons</taxon>
        <taxon>Gunneridae</taxon>
        <taxon>Pentapetalae</taxon>
        <taxon>asterids</taxon>
        <taxon>lamiids</taxon>
        <taxon>Solanales</taxon>
        <taxon>Solanaceae</taxon>
        <taxon>Solanoideae</taxon>
        <taxon>Solaneae</taxon>
        <taxon>Solanum</taxon>
    </lineage>
</organism>
<feature type="region of interest" description="Disordered" evidence="1">
    <location>
        <begin position="35"/>
        <end position="55"/>
    </location>
</feature>
<evidence type="ECO:0000313" key="2">
    <source>
        <dbReference type="EMBL" id="KAG5571538.1"/>
    </source>
</evidence>
<gene>
    <name evidence="2" type="ORF">H5410_061304</name>
</gene>
<dbReference type="Proteomes" id="UP000824120">
    <property type="component" value="Chromosome 12"/>
</dbReference>
<dbReference type="AlphaFoldDB" id="A0A9J5W7M4"/>
<protein>
    <submittedName>
        <fullName evidence="2">Uncharacterized protein</fullName>
    </submittedName>
</protein>
<accession>A0A9J5W7M4</accession>
<proteinExistence type="predicted"/>
<keyword evidence="3" id="KW-1185">Reference proteome</keyword>
<dbReference type="EMBL" id="JACXVP010000012">
    <property type="protein sequence ID" value="KAG5571538.1"/>
    <property type="molecule type" value="Genomic_DNA"/>
</dbReference>
<evidence type="ECO:0000313" key="3">
    <source>
        <dbReference type="Proteomes" id="UP000824120"/>
    </source>
</evidence>
<comment type="caution">
    <text evidence="2">The sequence shown here is derived from an EMBL/GenBank/DDBJ whole genome shotgun (WGS) entry which is preliminary data.</text>
</comment>